<dbReference type="Gene3D" id="2.40.160.10">
    <property type="entry name" value="Porin"/>
    <property type="match status" value="1"/>
</dbReference>
<feature type="chain" id="PRO_5047291162" evidence="2">
    <location>
        <begin position="22"/>
        <end position="389"/>
    </location>
</feature>
<sequence length="389" mass="43542">MKKLLCYSYGTLLLCSSNVFAIDRVDIGGFGTVTGASTFNDKKPFRDYRDDDIDFKPESLFGLQVRADLKEGLSATAQVVARGFDDWDAEFEWGYLTYIINNTWTVKGGRFRTPFFQYSDVVDVGYAYHWVRPPVSVYAPLFKNLDGLNLTHTSDLWNLTSTVNLFYGKVNKSVSIGDVDLSHLFGGSWNLSGDWFSLRFSYFEAEASFPFAPAHLALLPPEPGPPGAPAAPAAGPTLTTEAGKATDINDDSAYFASVSLRLDYDNLFAIAEVTKSNVDDSIFTNPVAYYVSVGYTYEDITPHVTYERFDPDAQYNILNKEPAGPARDALEGVIETTEEDFEVYTIGVRYDFHRSAAIKFDYNYYDYKVEDGVFRVDAPLYSISANFVF</sequence>
<name>A0ABS5ZE08_9GAMM</name>
<feature type="compositionally biased region" description="Low complexity" evidence="1">
    <location>
        <begin position="230"/>
        <end position="243"/>
    </location>
</feature>
<dbReference type="SUPFAM" id="SSF56935">
    <property type="entry name" value="Porins"/>
    <property type="match status" value="1"/>
</dbReference>
<dbReference type="RefSeq" id="WP_215819355.1">
    <property type="nucleotide sequence ID" value="NZ_JAGSOY010000016.1"/>
</dbReference>
<keyword evidence="4" id="KW-1185">Reference proteome</keyword>
<evidence type="ECO:0000313" key="3">
    <source>
        <dbReference type="EMBL" id="MBU2711192.1"/>
    </source>
</evidence>
<gene>
    <name evidence="3" type="ORF">KCG35_08975</name>
</gene>
<dbReference type="Proteomes" id="UP000690515">
    <property type="component" value="Unassembled WGS sequence"/>
</dbReference>
<evidence type="ECO:0000313" key="4">
    <source>
        <dbReference type="Proteomes" id="UP000690515"/>
    </source>
</evidence>
<reference evidence="3 4" key="1">
    <citation type="submission" date="2021-04" db="EMBL/GenBank/DDBJ databases">
        <authorList>
            <person name="Pira H."/>
            <person name="Risdian C."/>
            <person name="Wink J."/>
        </authorList>
    </citation>
    <scope>NUCLEOTIDE SEQUENCE [LARGE SCALE GENOMIC DNA]</scope>
    <source>
        <strain evidence="3 4">WH53</strain>
    </source>
</reference>
<accession>A0ABS5ZE08</accession>
<evidence type="ECO:0000256" key="2">
    <source>
        <dbReference type="SAM" id="SignalP"/>
    </source>
</evidence>
<organism evidence="3 4">
    <name type="scientific">Zooshikella harenae</name>
    <dbReference type="NCBI Taxonomy" id="2827238"/>
    <lineage>
        <taxon>Bacteria</taxon>
        <taxon>Pseudomonadati</taxon>
        <taxon>Pseudomonadota</taxon>
        <taxon>Gammaproteobacteria</taxon>
        <taxon>Oceanospirillales</taxon>
        <taxon>Zooshikellaceae</taxon>
        <taxon>Zooshikella</taxon>
    </lineage>
</organism>
<evidence type="ECO:0000256" key="1">
    <source>
        <dbReference type="SAM" id="MobiDB-lite"/>
    </source>
</evidence>
<comment type="caution">
    <text evidence="3">The sequence shown here is derived from an EMBL/GenBank/DDBJ whole genome shotgun (WGS) entry which is preliminary data.</text>
</comment>
<protein>
    <submittedName>
        <fullName evidence="3">Porin</fullName>
    </submittedName>
</protein>
<feature type="region of interest" description="Disordered" evidence="1">
    <location>
        <begin position="222"/>
        <end position="243"/>
    </location>
</feature>
<dbReference type="InterPro" id="IPR023614">
    <property type="entry name" value="Porin_dom_sf"/>
</dbReference>
<keyword evidence="2" id="KW-0732">Signal</keyword>
<proteinExistence type="predicted"/>
<dbReference type="EMBL" id="JAGSOY010000016">
    <property type="protein sequence ID" value="MBU2711192.1"/>
    <property type="molecule type" value="Genomic_DNA"/>
</dbReference>
<feature type="signal peptide" evidence="2">
    <location>
        <begin position="1"/>
        <end position="21"/>
    </location>
</feature>